<accession>A0AAQ3UCP6</accession>
<keyword evidence="2" id="KW-1185">Reference proteome</keyword>
<name>A0AAQ3UCP6_PASNO</name>
<evidence type="ECO:0000313" key="2">
    <source>
        <dbReference type="Proteomes" id="UP001341281"/>
    </source>
</evidence>
<gene>
    <name evidence="1" type="ORF">U9M48_036192</name>
</gene>
<evidence type="ECO:0000313" key="1">
    <source>
        <dbReference type="EMBL" id="WVZ89838.1"/>
    </source>
</evidence>
<sequence>MAPPQPAFFPNERAAGSCPLAMAPPIQLPWRLLLFLHHGHPLLHLSTSSASSSRLAAHPLPSSREEAEHHLMVPLLLPSPLCLLSPSASSKQQPRRPHSLPSLNHPWRLLHALLPLFHAQAAVAAVHFGRSLLDSPTAPTNSNPSSLPLFVLHLHHHQRHPLHLIQHLPVTIIVVTGVSIRLCA</sequence>
<dbReference type="AlphaFoldDB" id="A0AAQ3UCP6"/>
<protein>
    <submittedName>
        <fullName evidence="1">Uncharacterized protein</fullName>
    </submittedName>
</protein>
<proteinExistence type="predicted"/>
<reference evidence="1 2" key="1">
    <citation type="submission" date="2024-02" db="EMBL/GenBank/DDBJ databases">
        <title>High-quality chromosome-scale genome assembly of Pensacola bahiagrass (Paspalum notatum Flugge var. saurae).</title>
        <authorList>
            <person name="Vega J.M."/>
            <person name="Podio M."/>
            <person name="Orjuela J."/>
            <person name="Siena L.A."/>
            <person name="Pessino S.C."/>
            <person name="Combes M.C."/>
            <person name="Mariac C."/>
            <person name="Albertini E."/>
            <person name="Pupilli F."/>
            <person name="Ortiz J.P.A."/>
            <person name="Leblanc O."/>
        </authorList>
    </citation>
    <scope>NUCLEOTIDE SEQUENCE [LARGE SCALE GENOMIC DNA]</scope>
    <source>
        <strain evidence="1">R1</strain>
        <tissue evidence="1">Leaf</tissue>
    </source>
</reference>
<dbReference type="EMBL" id="CP144752">
    <property type="protein sequence ID" value="WVZ89838.1"/>
    <property type="molecule type" value="Genomic_DNA"/>
</dbReference>
<dbReference type="Proteomes" id="UP001341281">
    <property type="component" value="Chromosome 08"/>
</dbReference>
<organism evidence="1 2">
    <name type="scientific">Paspalum notatum var. saurae</name>
    <dbReference type="NCBI Taxonomy" id="547442"/>
    <lineage>
        <taxon>Eukaryota</taxon>
        <taxon>Viridiplantae</taxon>
        <taxon>Streptophyta</taxon>
        <taxon>Embryophyta</taxon>
        <taxon>Tracheophyta</taxon>
        <taxon>Spermatophyta</taxon>
        <taxon>Magnoliopsida</taxon>
        <taxon>Liliopsida</taxon>
        <taxon>Poales</taxon>
        <taxon>Poaceae</taxon>
        <taxon>PACMAD clade</taxon>
        <taxon>Panicoideae</taxon>
        <taxon>Andropogonodae</taxon>
        <taxon>Paspaleae</taxon>
        <taxon>Paspalinae</taxon>
        <taxon>Paspalum</taxon>
    </lineage>
</organism>